<dbReference type="Proteomes" id="UP000321197">
    <property type="component" value="Unassembled WGS sequence"/>
</dbReference>
<comment type="caution">
    <text evidence="1">The sequence shown here is derived from an EMBL/GenBank/DDBJ whole genome shotgun (WGS) entry which is preliminary data.</text>
</comment>
<dbReference type="EMBL" id="BJXL01000147">
    <property type="protein sequence ID" value="GEM84926.1"/>
    <property type="molecule type" value="Genomic_DNA"/>
</dbReference>
<dbReference type="OrthoDB" id="26263at2"/>
<sequence length="87" mass="9877">MKLHLVRLAKRLGEARFPGLEGFRAYLLTQPEQVGEARLYILLEGEVVIDLPDQSYLHLRKGEAAHLQQPHLISPIDPSVIAVWEPK</sequence>
<dbReference type="AlphaFoldDB" id="A0A511R7H1"/>
<accession>A0A511R7H1</accession>
<dbReference type="RefSeq" id="WP_119340280.1">
    <property type="nucleotide sequence ID" value="NZ_BJXL01000147.1"/>
</dbReference>
<reference evidence="1 2" key="1">
    <citation type="submission" date="2019-07" db="EMBL/GenBank/DDBJ databases">
        <title>Whole genome shotgun sequence of Meiothermus hypogaeus NBRC 106114.</title>
        <authorList>
            <person name="Hosoyama A."/>
            <person name="Uohara A."/>
            <person name="Ohji S."/>
            <person name="Ichikawa N."/>
        </authorList>
    </citation>
    <scope>NUCLEOTIDE SEQUENCE [LARGE SCALE GENOMIC DNA]</scope>
    <source>
        <strain evidence="1 2">NBRC 106114</strain>
    </source>
</reference>
<evidence type="ECO:0008006" key="3">
    <source>
        <dbReference type="Google" id="ProtNLM"/>
    </source>
</evidence>
<proteinExistence type="predicted"/>
<evidence type="ECO:0000313" key="2">
    <source>
        <dbReference type="Proteomes" id="UP000321197"/>
    </source>
</evidence>
<name>A0A511R7H1_9DEIN</name>
<evidence type="ECO:0000313" key="1">
    <source>
        <dbReference type="EMBL" id="GEM84926.1"/>
    </source>
</evidence>
<protein>
    <recommendedName>
        <fullName evidence="3">Cupin 2 conserved barrel domain-containing protein</fullName>
    </recommendedName>
</protein>
<organism evidence="1 2">
    <name type="scientific">Meiothermus hypogaeus NBRC 106114</name>
    <dbReference type="NCBI Taxonomy" id="1227553"/>
    <lineage>
        <taxon>Bacteria</taxon>
        <taxon>Thermotogati</taxon>
        <taxon>Deinococcota</taxon>
        <taxon>Deinococci</taxon>
        <taxon>Thermales</taxon>
        <taxon>Thermaceae</taxon>
        <taxon>Meiothermus</taxon>
    </lineage>
</organism>
<gene>
    <name evidence="1" type="ORF">MHY01S_30920</name>
</gene>